<dbReference type="RefSeq" id="XP_012198852.1">
    <property type="nucleotide sequence ID" value="XM_012343462.1"/>
</dbReference>
<evidence type="ECO:0000313" key="2">
    <source>
        <dbReference type="EMBL" id="KDO30641.1"/>
    </source>
</evidence>
<dbReference type="GeneID" id="24126981"/>
<dbReference type="OrthoDB" id="10312216at2759"/>
<dbReference type="VEuPathDB" id="FungiDB:SPRG_04542"/>
<dbReference type="AlphaFoldDB" id="A0A067CVW2"/>
<organism evidence="2 3">
    <name type="scientific">Saprolegnia parasitica (strain CBS 223.65)</name>
    <dbReference type="NCBI Taxonomy" id="695850"/>
    <lineage>
        <taxon>Eukaryota</taxon>
        <taxon>Sar</taxon>
        <taxon>Stramenopiles</taxon>
        <taxon>Oomycota</taxon>
        <taxon>Saprolegniomycetes</taxon>
        <taxon>Saprolegniales</taxon>
        <taxon>Saprolegniaceae</taxon>
        <taxon>Saprolegnia</taxon>
    </lineage>
</organism>
<sequence>MPKSQASPRDSMTAVRKYHAFVIARLLNDSASKHRVPHTTIATKLAKVALKMEFRIFKLTRGRLLDENAIKLYLTHLTQQAHRRHRRQLQSERKSIGDSIY</sequence>
<evidence type="ECO:0000313" key="3">
    <source>
        <dbReference type="Proteomes" id="UP000030745"/>
    </source>
</evidence>
<keyword evidence="3" id="KW-1185">Reference proteome</keyword>
<dbReference type="Proteomes" id="UP000030745">
    <property type="component" value="Unassembled WGS sequence"/>
</dbReference>
<proteinExistence type="predicted"/>
<protein>
    <submittedName>
        <fullName evidence="2">Uncharacterized protein</fullName>
    </submittedName>
</protein>
<accession>A0A067CVW2</accession>
<reference evidence="2 3" key="1">
    <citation type="journal article" date="2013" name="PLoS Genet.">
        <title>Distinctive expansion of potential virulence genes in the genome of the oomycete fish pathogen Saprolegnia parasitica.</title>
        <authorList>
            <person name="Jiang R.H."/>
            <person name="de Bruijn I."/>
            <person name="Haas B.J."/>
            <person name="Belmonte R."/>
            <person name="Lobach L."/>
            <person name="Christie J."/>
            <person name="van den Ackerveken G."/>
            <person name="Bottin A."/>
            <person name="Bulone V."/>
            <person name="Diaz-Moreno S.M."/>
            <person name="Dumas B."/>
            <person name="Fan L."/>
            <person name="Gaulin E."/>
            <person name="Govers F."/>
            <person name="Grenville-Briggs L.J."/>
            <person name="Horner N.R."/>
            <person name="Levin J.Z."/>
            <person name="Mammella M."/>
            <person name="Meijer H.J."/>
            <person name="Morris P."/>
            <person name="Nusbaum C."/>
            <person name="Oome S."/>
            <person name="Phillips A.J."/>
            <person name="van Rooyen D."/>
            <person name="Rzeszutek E."/>
            <person name="Saraiva M."/>
            <person name="Secombes C.J."/>
            <person name="Seidl M.F."/>
            <person name="Snel B."/>
            <person name="Stassen J.H."/>
            <person name="Sykes S."/>
            <person name="Tripathy S."/>
            <person name="van den Berg H."/>
            <person name="Vega-Arreguin J.C."/>
            <person name="Wawra S."/>
            <person name="Young S.K."/>
            <person name="Zeng Q."/>
            <person name="Dieguez-Uribeondo J."/>
            <person name="Russ C."/>
            <person name="Tyler B.M."/>
            <person name="van West P."/>
        </authorList>
    </citation>
    <scope>NUCLEOTIDE SEQUENCE [LARGE SCALE GENOMIC DNA]</scope>
    <source>
        <strain evidence="2 3">CBS 223.65</strain>
    </source>
</reference>
<name>A0A067CVW2_SAPPC</name>
<feature type="compositionally biased region" description="Basic and acidic residues" evidence="1">
    <location>
        <begin position="89"/>
        <end position="101"/>
    </location>
</feature>
<dbReference type="KEGG" id="spar:SPRG_04542"/>
<evidence type="ECO:0000256" key="1">
    <source>
        <dbReference type="SAM" id="MobiDB-lite"/>
    </source>
</evidence>
<gene>
    <name evidence="2" type="ORF">SPRG_04542</name>
</gene>
<dbReference type="EMBL" id="KK583201">
    <property type="protein sequence ID" value="KDO30641.1"/>
    <property type="molecule type" value="Genomic_DNA"/>
</dbReference>
<feature type="region of interest" description="Disordered" evidence="1">
    <location>
        <begin position="82"/>
        <end position="101"/>
    </location>
</feature>